<name>A0ABD3QEN0_9STRA</name>
<organism evidence="5 6">
    <name type="scientific">Cyclotella cryptica</name>
    <dbReference type="NCBI Taxonomy" id="29204"/>
    <lineage>
        <taxon>Eukaryota</taxon>
        <taxon>Sar</taxon>
        <taxon>Stramenopiles</taxon>
        <taxon>Ochrophyta</taxon>
        <taxon>Bacillariophyta</taxon>
        <taxon>Coscinodiscophyceae</taxon>
        <taxon>Thalassiosirophycidae</taxon>
        <taxon>Stephanodiscales</taxon>
        <taxon>Stephanodiscaceae</taxon>
        <taxon>Cyclotella</taxon>
    </lineage>
</organism>
<dbReference type="Gene3D" id="3.30.1010.10">
    <property type="entry name" value="Phosphatidylinositol 3-kinase Catalytic Subunit, Chain A, domain 4"/>
    <property type="match status" value="1"/>
</dbReference>
<dbReference type="InterPro" id="IPR018936">
    <property type="entry name" value="PI3/4_kinase_CS"/>
</dbReference>
<dbReference type="GO" id="GO:0016301">
    <property type="term" value="F:kinase activity"/>
    <property type="evidence" value="ECO:0007669"/>
    <property type="project" value="UniProtKB-KW"/>
</dbReference>
<evidence type="ECO:0000256" key="1">
    <source>
        <dbReference type="ARBA" id="ARBA00022679"/>
    </source>
</evidence>
<dbReference type="SMART" id="SM00146">
    <property type="entry name" value="PI3Kc"/>
    <property type="match status" value="1"/>
</dbReference>
<protein>
    <recommendedName>
        <fullName evidence="4">PI3K/PI4K catalytic domain-containing protein</fullName>
    </recommendedName>
</protein>
<evidence type="ECO:0000313" key="5">
    <source>
        <dbReference type="EMBL" id="KAL3798389.1"/>
    </source>
</evidence>
<dbReference type="PROSITE" id="PS00916">
    <property type="entry name" value="PI3_4_KINASE_2"/>
    <property type="match status" value="1"/>
</dbReference>
<feature type="compositionally biased region" description="Pro residues" evidence="3">
    <location>
        <begin position="88"/>
        <end position="98"/>
    </location>
</feature>
<keyword evidence="2" id="KW-0418">Kinase</keyword>
<keyword evidence="6" id="KW-1185">Reference proteome</keyword>
<dbReference type="CDD" id="cd00893">
    <property type="entry name" value="PI4Kc_III"/>
    <property type="match status" value="1"/>
</dbReference>
<evidence type="ECO:0000259" key="4">
    <source>
        <dbReference type="PROSITE" id="PS50290"/>
    </source>
</evidence>
<dbReference type="PANTHER" id="PTHR10048">
    <property type="entry name" value="PHOSPHATIDYLINOSITOL KINASE"/>
    <property type="match status" value="1"/>
</dbReference>
<dbReference type="Proteomes" id="UP001516023">
    <property type="component" value="Unassembled WGS sequence"/>
</dbReference>
<dbReference type="EMBL" id="JABMIG020000046">
    <property type="protein sequence ID" value="KAL3798389.1"/>
    <property type="molecule type" value="Genomic_DNA"/>
</dbReference>
<evidence type="ECO:0000256" key="3">
    <source>
        <dbReference type="SAM" id="MobiDB-lite"/>
    </source>
</evidence>
<dbReference type="InterPro" id="IPR011009">
    <property type="entry name" value="Kinase-like_dom_sf"/>
</dbReference>
<accession>A0ABD3QEN0</accession>
<gene>
    <name evidence="5" type="ORF">HJC23_005042</name>
</gene>
<reference evidence="5 6" key="1">
    <citation type="journal article" date="2020" name="G3 (Bethesda)">
        <title>Improved Reference Genome for Cyclotella cryptica CCMP332, a Model for Cell Wall Morphogenesis, Salinity Adaptation, and Lipid Production in Diatoms (Bacillariophyta).</title>
        <authorList>
            <person name="Roberts W.R."/>
            <person name="Downey K.M."/>
            <person name="Ruck E.C."/>
            <person name="Traller J.C."/>
            <person name="Alverson A.J."/>
        </authorList>
    </citation>
    <scope>NUCLEOTIDE SEQUENCE [LARGE SCALE GENOMIC DNA]</scope>
    <source>
        <strain evidence="5 6">CCMP332</strain>
    </source>
</reference>
<dbReference type="InterPro" id="IPR015433">
    <property type="entry name" value="PI3/4_kinase"/>
</dbReference>
<keyword evidence="1" id="KW-0808">Transferase</keyword>
<proteinExistence type="predicted"/>
<dbReference type="SUPFAM" id="SSF56112">
    <property type="entry name" value="Protein kinase-like (PK-like)"/>
    <property type="match status" value="1"/>
</dbReference>
<sequence length="1032" mass="116786">MFILLIDFIRFPLRGEQCESLASIHTHPPHSTLHATESIMVQATNFLLRWLFLCRLVDDRAEVQTWPYRPPGYFESRHSHAPPAQSHPLPPPPPPPPRTDLAPERDSLLQDDGMDIPMYRESVIRSLTSHPPGSTERLQKLEELRLQTVREFARRLAYADEVIRYSVLRGYSANDGDGGASDQRLAAETQGLGETRDDDLDADDAIQSDLRDFMQKEHQNQREYNLWNRWNAFNGGVDDGKLPKEDSHTSHNIQADSNNPLFQDKTPQQIQNTISSAHHLLSETRSFLPQLVSTVLHSPPALLPGNTVDPISSLRSLLIRRCQIDPSLGIELCWLLEAEVGRKWKALFEHRQQTGKRLILIVQADIAQAIATIGAEKASAFNLLQDAEMATAFGMERRYENKDGGGMGNGMPGLDVASAAEGTSPILPKSISDLRCRHFGDSMHFVDRLSQISLDLRRVPPVHRRAHLQERLTELNERLCRRMLTRGRISIDVESSNGQNGEFGYHSSYHHHSHPMPQWSEDNIREDMIQHSVHFPMEPQSVRWPGGPGDGGNSALSDFERPQQRNGVVRALRILPDKCRVLDSRERCPFLVRMEVVETGLDANDARLYAMEATGVGLTIEEALGTTRPHENSIVGNGAIIEGGFASCVIPPELMGSRILPRGGYQGPDESYYAPPMDGDYNTFEMVRDHHYEQLHQELRQQRENEFNSQIFDAPMVTSSQTISMGSNLLDKVFGKPWKTECEILRQQSPYKDVEGWRLASFIIKAGEDIRKEALVMQIVSKLWTWFQAEIPPHLRPFLRPYTIMCVGGDAGLVECLPDVKSVNEVKKETDGFTTLLDFFQRAFRPVHPSIIPSPDTVSFEKARDNFLRSLVGYSVVCYILQIKDRHNANILMDREGHIMHIDFGFVLGETPKMGKVPLFSERAPFKLSAEFWEVIGGWSAFKRFCEMFEAAYAVAAAHSDEICSLVEAAIVNVSRNSDQARMIADSVRRRMEMKADPKEQKMHVMNIVTDAITSWGTSTYDWLQRSMNGYQ</sequence>
<comment type="caution">
    <text evidence="5">The sequence shown here is derived from an EMBL/GenBank/DDBJ whole genome shotgun (WGS) entry which is preliminary data.</text>
</comment>
<dbReference type="Gene3D" id="1.10.1070.11">
    <property type="entry name" value="Phosphatidylinositol 3-/4-kinase, catalytic domain"/>
    <property type="match status" value="1"/>
</dbReference>
<dbReference type="PROSITE" id="PS50290">
    <property type="entry name" value="PI3_4_KINASE_3"/>
    <property type="match status" value="1"/>
</dbReference>
<dbReference type="PANTHER" id="PTHR10048:SF22">
    <property type="entry name" value="PHOSPHATIDYLINOSITOL 4-KINASE BETA"/>
    <property type="match status" value="1"/>
</dbReference>
<feature type="region of interest" description="Disordered" evidence="3">
    <location>
        <begin position="77"/>
        <end position="110"/>
    </location>
</feature>
<dbReference type="Pfam" id="PF00454">
    <property type="entry name" value="PI3_PI4_kinase"/>
    <property type="match status" value="1"/>
</dbReference>
<dbReference type="InterPro" id="IPR036940">
    <property type="entry name" value="PI3/4_kinase_cat_sf"/>
</dbReference>
<feature type="domain" description="PI3K/PI4K catalytic" evidence="4">
    <location>
        <begin position="738"/>
        <end position="1017"/>
    </location>
</feature>
<evidence type="ECO:0000313" key="6">
    <source>
        <dbReference type="Proteomes" id="UP001516023"/>
    </source>
</evidence>
<dbReference type="AlphaFoldDB" id="A0ABD3QEN0"/>
<dbReference type="InterPro" id="IPR000403">
    <property type="entry name" value="PI3/4_kinase_cat_dom"/>
</dbReference>
<evidence type="ECO:0000256" key="2">
    <source>
        <dbReference type="ARBA" id="ARBA00022777"/>
    </source>
</evidence>